<dbReference type="Gene3D" id="3.90.1150.10">
    <property type="entry name" value="Aspartate Aminotransferase, domain 1"/>
    <property type="match status" value="1"/>
</dbReference>
<evidence type="ECO:0000256" key="2">
    <source>
        <dbReference type="ARBA" id="ARBA00037999"/>
    </source>
</evidence>
<dbReference type="InterPro" id="IPR000653">
    <property type="entry name" value="DegT/StrS_aminotransferase"/>
</dbReference>
<dbReference type="SUPFAM" id="SSF53383">
    <property type="entry name" value="PLP-dependent transferases"/>
    <property type="match status" value="1"/>
</dbReference>
<dbReference type="PANTHER" id="PTHR30244:SF36">
    <property type="entry name" value="3-OXO-GLUCOSE-6-PHOSPHATE:GLUTAMATE AMINOTRANSFERASE"/>
    <property type="match status" value="1"/>
</dbReference>
<dbReference type="InterPro" id="IPR015422">
    <property type="entry name" value="PyrdxlP-dep_Trfase_small"/>
</dbReference>
<dbReference type="PANTHER" id="PTHR30244">
    <property type="entry name" value="TRANSAMINASE"/>
    <property type="match status" value="1"/>
</dbReference>
<dbReference type="STRING" id="39060.SAMN05660706_12440"/>
<sequence length="367" mass="40696">MIPLLDLVAQYNAISREVNEAVQQVLSGGRYILGPNVEALEQEIAGYCGTDYAVGVASGTDALLLALEACGVKQGDEVITSPYTFFATAEVISRLGARPVFCDINPDTYNLNTDLLERLVTLRTRAIVPVHLYGQVTGMAEIMELARKHNLVVVEDACQAMGAQQYGKKAGAWGDAGCFSFFPSKNLGGCGDGGMVVTSNAEIAAKIKKLRHHGTDKKYFHSLVGYNSRLDEIQAAILRVKLKRLDEWNNGRREKATLYNRLFKDTDIVTPLEVPGSRHIYHQYVIRHIQRDKIMQILQETNIGCAVYYPLPLHLQEVYQNFGAKPGDLPEAERAARETLALPVFPELNRAQVKFIAEKVIFALTQK</sequence>
<feature type="modified residue" description="N6-(pyridoxal phosphate)lysine" evidence="4">
    <location>
        <position position="185"/>
    </location>
</feature>
<reference evidence="7" key="1">
    <citation type="submission" date="2016-10" db="EMBL/GenBank/DDBJ databases">
        <authorList>
            <person name="Varghese N."/>
            <person name="Submissions S."/>
        </authorList>
    </citation>
    <scope>NUCLEOTIDE SEQUENCE [LARGE SCALE GENOMIC DNA]</scope>
    <source>
        <strain evidence="7">DSM 3669</strain>
    </source>
</reference>
<keyword evidence="1 4" id="KW-0663">Pyridoxal phosphate</keyword>
<name>A0A1I6E3G5_9FIRM</name>
<evidence type="ECO:0000256" key="1">
    <source>
        <dbReference type="ARBA" id="ARBA00022898"/>
    </source>
</evidence>
<protein>
    <submittedName>
        <fullName evidence="6">dTDP-4-amino-4,6-dideoxygalactose transaminase</fullName>
    </submittedName>
</protein>
<dbReference type="RefSeq" id="WP_342741337.1">
    <property type="nucleotide sequence ID" value="NZ_FOYM01000024.1"/>
</dbReference>
<dbReference type="Proteomes" id="UP000199584">
    <property type="component" value="Unassembled WGS sequence"/>
</dbReference>
<evidence type="ECO:0000256" key="5">
    <source>
        <dbReference type="RuleBase" id="RU004508"/>
    </source>
</evidence>
<keyword evidence="7" id="KW-1185">Reference proteome</keyword>
<accession>A0A1I6E3G5</accession>
<dbReference type="EMBL" id="FOYM01000024">
    <property type="protein sequence ID" value="SFR12082.1"/>
    <property type="molecule type" value="Genomic_DNA"/>
</dbReference>
<proteinExistence type="inferred from homology"/>
<dbReference type="AlphaFoldDB" id="A0A1I6E3G5"/>
<gene>
    <name evidence="6" type="ORF">SAMN05660706_12440</name>
</gene>
<dbReference type="InterPro" id="IPR015421">
    <property type="entry name" value="PyrdxlP-dep_Trfase_major"/>
</dbReference>
<dbReference type="PIRSF" id="PIRSF000390">
    <property type="entry name" value="PLP_StrS"/>
    <property type="match status" value="1"/>
</dbReference>
<dbReference type="GO" id="GO:0030170">
    <property type="term" value="F:pyridoxal phosphate binding"/>
    <property type="evidence" value="ECO:0007669"/>
    <property type="project" value="UniProtKB-ARBA"/>
</dbReference>
<dbReference type="CDD" id="cd00616">
    <property type="entry name" value="AHBA_syn"/>
    <property type="match status" value="1"/>
</dbReference>
<evidence type="ECO:0000313" key="6">
    <source>
        <dbReference type="EMBL" id="SFR12082.1"/>
    </source>
</evidence>
<evidence type="ECO:0000256" key="4">
    <source>
        <dbReference type="PIRSR" id="PIRSR000390-2"/>
    </source>
</evidence>
<dbReference type="Pfam" id="PF01041">
    <property type="entry name" value="DegT_DnrJ_EryC1"/>
    <property type="match status" value="1"/>
</dbReference>
<dbReference type="Gene3D" id="3.40.640.10">
    <property type="entry name" value="Type I PLP-dependent aspartate aminotransferase-like (Major domain)"/>
    <property type="match status" value="1"/>
</dbReference>
<feature type="active site" description="Proton acceptor" evidence="3">
    <location>
        <position position="185"/>
    </location>
</feature>
<dbReference type="FunFam" id="3.40.640.10:FF:000089">
    <property type="entry name" value="Aminotransferase, DegT/DnrJ/EryC1/StrS family"/>
    <property type="match status" value="1"/>
</dbReference>
<evidence type="ECO:0000313" key="7">
    <source>
        <dbReference type="Proteomes" id="UP000199584"/>
    </source>
</evidence>
<organism evidence="6 7">
    <name type="scientific">Desulfoscipio geothermicus DSM 3669</name>
    <dbReference type="NCBI Taxonomy" id="1121426"/>
    <lineage>
        <taxon>Bacteria</taxon>
        <taxon>Bacillati</taxon>
        <taxon>Bacillota</taxon>
        <taxon>Clostridia</taxon>
        <taxon>Eubacteriales</taxon>
        <taxon>Desulfallaceae</taxon>
        <taxon>Desulfoscipio</taxon>
    </lineage>
</organism>
<dbReference type="GO" id="GO:0008483">
    <property type="term" value="F:transaminase activity"/>
    <property type="evidence" value="ECO:0007669"/>
    <property type="project" value="TreeGrafter"/>
</dbReference>
<dbReference type="InterPro" id="IPR015424">
    <property type="entry name" value="PyrdxlP-dep_Trfase"/>
</dbReference>
<dbReference type="GO" id="GO:0000271">
    <property type="term" value="P:polysaccharide biosynthetic process"/>
    <property type="evidence" value="ECO:0007669"/>
    <property type="project" value="TreeGrafter"/>
</dbReference>
<evidence type="ECO:0000256" key="3">
    <source>
        <dbReference type="PIRSR" id="PIRSR000390-1"/>
    </source>
</evidence>
<comment type="similarity">
    <text evidence="2 5">Belongs to the DegT/DnrJ/EryC1 family.</text>
</comment>